<proteinExistence type="predicted"/>
<accession>A0A0C1JT41</accession>
<comment type="caution">
    <text evidence="1">The sequence shown here is derived from an EMBL/GenBank/DDBJ whole genome shotgun (WGS) entry which is preliminary data.</text>
</comment>
<organism evidence="1 2">
    <name type="scientific">Candidatus Protochlamydia amoebophila</name>
    <dbReference type="NCBI Taxonomy" id="362787"/>
    <lineage>
        <taxon>Bacteria</taxon>
        <taxon>Pseudomonadati</taxon>
        <taxon>Chlamydiota</taxon>
        <taxon>Chlamydiia</taxon>
        <taxon>Parachlamydiales</taxon>
        <taxon>Parachlamydiaceae</taxon>
        <taxon>Candidatus Protochlamydia</taxon>
    </lineage>
</organism>
<evidence type="ECO:0000313" key="2">
    <source>
        <dbReference type="Proteomes" id="UP000031465"/>
    </source>
</evidence>
<reference evidence="1 2" key="1">
    <citation type="journal article" date="2014" name="Mol. Biol. Evol.">
        <title>Massive expansion of Ubiquitination-related gene families within the Chlamydiae.</title>
        <authorList>
            <person name="Domman D."/>
            <person name="Collingro A."/>
            <person name="Lagkouvardos I."/>
            <person name="Gehre L."/>
            <person name="Weinmaier T."/>
            <person name="Rattei T."/>
            <person name="Subtil A."/>
            <person name="Horn M."/>
        </authorList>
    </citation>
    <scope>NUCLEOTIDE SEQUENCE [LARGE SCALE GENOMIC DNA]</scope>
    <source>
        <strain evidence="1 2">EI2</strain>
    </source>
</reference>
<gene>
    <name evidence="1" type="ORF">DB44_BB00010</name>
</gene>
<evidence type="ECO:0000313" key="1">
    <source>
        <dbReference type="EMBL" id="KIC73606.1"/>
    </source>
</evidence>
<name>A0A0C1JT41_9BACT</name>
<sequence length="70" mass="7904">MKKQASNVDLTGIANIWQKNPENAQLIHFGGELKKLLIIPNGNLPRLVGFMLIMSILKNMLRLLYSSQLL</sequence>
<dbReference type="Proteomes" id="UP000031465">
    <property type="component" value="Unassembled WGS sequence"/>
</dbReference>
<dbReference type="AlphaFoldDB" id="A0A0C1JT41"/>
<protein>
    <submittedName>
        <fullName evidence="1">Uncharacterized protein</fullName>
    </submittedName>
</protein>
<dbReference type="EMBL" id="JSAN01000025">
    <property type="protein sequence ID" value="KIC73606.1"/>
    <property type="molecule type" value="Genomic_DNA"/>
</dbReference>